<comment type="caution">
    <text evidence="6">The sequence shown here is derived from an EMBL/GenBank/DDBJ whole genome shotgun (WGS) entry which is preliminary data.</text>
</comment>
<dbReference type="AlphaFoldDB" id="A0AAN6XZB5"/>
<keyword evidence="3 5" id="KW-1133">Transmembrane helix</keyword>
<gene>
    <name evidence="6" type="ORF">QBC37DRAFT_324070</name>
</gene>
<comment type="subcellular location">
    <subcellularLocation>
        <location evidence="1">Membrane</location>
        <topology evidence="1">Multi-pass membrane protein</topology>
    </subcellularLocation>
</comment>
<dbReference type="PANTHER" id="PTHR31465">
    <property type="entry name" value="PROTEIN RTA1-RELATED"/>
    <property type="match status" value="1"/>
</dbReference>
<evidence type="ECO:0000256" key="2">
    <source>
        <dbReference type="ARBA" id="ARBA00022692"/>
    </source>
</evidence>
<feature type="transmembrane region" description="Helical" evidence="5">
    <location>
        <begin position="46"/>
        <end position="64"/>
    </location>
</feature>
<dbReference type="InterPro" id="IPR007568">
    <property type="entry name" value="RTA1"/>
</dbReference>
<accession>A0AAN6XZB5</accession>
<feature type="transmembrane region" description="Helical" evidence="5">
    <location>
        <begin position="20"/>
        <end position="39"/>
    </location>
</feature>
<evidence type="ECO:0000313" key="7">
    <source>
        <dbReference type="Proteomes" id="UP001301769"/>
    </source>
</evidence>
<dbReference type="EMBL" id="MU858207">
    <property type="protein sequence ID" value="KAK4209381.1"/>
    <property type="molecule type" value="Genomic_DNA"/>
</dbReference>
<protein>
    <submittedName>
        <fullName evidence="6">RTA1 like protein-domain-containing protein</fullName>
    </submittedName>
</protein>
<evidence type="ECO:0000256" key="3">
    <source>
        <dbReference type="ARBA" id="ARBA00022989"/>
    </source>
</evidence>
<name>A0AAN6XZB5_9PEZI</name>
<feature type="transmembrane region" description="Helical" evidence="5">
    <location>
        <begin position="120"/>
        <end position="138"/>
    </location>
</feature>
<evidence type="ECO:0000256" key="1">
    <source>
        <dbReference type="ARBA" id="ARBA00004141"/>
    </source>
</evidence>
<evidence type="ECO:0000256" key="4">
    <source>
        <dbReference type="ARBA" id="ARBA00023136"/>
    </source>
</evidence>
<feature type="transmembrane region" description="Helical" evidence="5">
    <location>
        <begin position="158"/>
        <end position="180"/>
    </location>
</feature>
<evidence type="ECO:0000313" key="6">
    <source>
        <dbReference type="EMBL" id="KAK4209381.1"/>
    </source>
</evidence>
<dbReference type="PANTHER" id="PTHR31465:SF1">
    <property type="entry name" value="PROTEIN RTA1-RELATED"/>
    <property type="match status" value="1"/>
</dbReference>
<sequence>MANTESADEFFALYRYTPSLPLAAVSLACFSIITIWHGTRLFQKRAFYLTPFVIGGVFQSIGYAGRIWSHYDLNSLPAFIIQSLLILLAPALFAASIYMILGRLIHTLRGDSYSLVPLKWLTKVFVTGDVISFLTQSMGGGIQAAGSLELYDIGEKVIIAGLFVQIAVFGFFVVTSIVFHRRIIARPTQQAVAGVVPWRKYLWILYAVSVLIMVRSIFRVVEYVQGNAGYLIRREYFLYIFDAALMFLVMVVMLFMEPVSWVKLDKGDIEDGMLMPGFRSLSTSASNPGRSTGE</sequence>
<keyword evidence="7" id="KW-1185">Reference proteome</keyword>
<feature type="transmembrane region" description="Helical" evidence="5">
    <location>
        <begin position="76"/>
        <end position="100"/>
    </location>
</feature>
<reference evidence="6" key="1">
    <citation type="journal article" date="2023" name="Mol. Phylogenet. Evol.">
        <title>Genome-scale phylogeny and comparative genomics of the fungal order Sordariales.</title>
        <authorList>
            <person name="Hensen N."/>
            <person name="Bonometti L."/>
            <person name="Westerberg I."/>
            <person name="Brannstrom I.O."/>
            <person name="Guillou S."/>
            <person name="Cros-Aarteil S."/>
            <person name="Calhoun S."/>
            <person name="Haridas S."/>
            <person name="Kuo A."/>
            <person name="Mondo S."/>
            <person name="Pangilinan J."/>
            <person name="Riley R."/>
            <person name="LaButti K."/>
            <person name="Andreopoulos B."/>
            <person name="Lipzen A."/>
            <person name="Chen C."/>
            <person name="Yan M."/>
            <person name="Daum C."/>
            <person name="Ng V."/>
            <person name="Clum A."/>
            <person name="Steindorff A."/>
            <person name="Ohm R.A."/>
            <person name="Martin F."/>
            <person name="Silar P."/>
            <person name="Natvig D.O."/>
            <person name="Lalanne C."/>
            <person name="Gautier V."/>
            <person name="Ament-Velasquez S.L."/>
            <person name="Kruys A."/>
            <person name="Hutchinson M.I."/>
            <person name="Powell A.J."/>
            <person name="Barry K."/>
            <person name="Miller A.N."/>
            <person name="Grigoriev I.V."/>
            <person name="Debuchy R."/>
            <person name="Gladieux P."/>
            <person name="Hiltunen Thoren M."/>
            <person name="Johannesson H."/>
        </authorList>
    </citation>
    <scope>NUCLEOTIDE SEQUENCE</scope>
    <source>
        <strain evidence="6">PSN293</strain>
    </source>
</reference>
<feature type="transmembrane region" description="Helical" evidence="5">
    <location>
        <begin position="236"/>
        <end position="256"/>
    </location>
</feature>
<keyword evidence="2 5" id="KW-0812">Transmembrane</keyword>
<dbReference type="Proteomes" id="UP001301769">
    <property type="component" value="Unassembled WGS sequence"/>
</dbReference>
<dbReference type="GO" id="GO:0016020">
    <property type="term" value="C:membrane"/>
    <property type="evidence" value="ECO:0007669"/>
    <property type="project" value="UniProtKB-SubCell"/>
</dbReference>
<feature type="transmembrane region" description="Helical" evidence="5">
    <location>
        <begin position="201"/>
        <end position="221"/>
    </location>
</feature>
<organism evidence="6 7">
    <name type="scientific">Rhypophila decipiens</name>
    <dbReference type="NCBI Taxonomy" id="261697"/>
    <lineage>
        <taxon>Eukaryota</taxon>
        <taxon>Fungi</taxon>
        <taxon>Dikarya</taxon>
        <taxon>Ascomycota</taxon>
        <taxon>Pezizomycotina</taxon>
        <taxon>Sordariomycetes</taxon>
        <taxon>Sordariomycetidae</taxon>
        <taxon>Sordariales</taxon>
        <taxon>Naviculisporaceae</taxon>
        <taxon>Rhypophila</taxon>
    </lineage>
</organism>
<proteinExistence type="predicted"/>
<evidence type="ECO:0000256" key="5">
    <source>
        <dbReference type="SAM" id="Phobius"/>
    </source>
</evidence>
<keyword evidence="4 5" id="KW-0472">Membrane</keyword>
<reference evidence="6" key="2">
    <citation type="submission" date="2023-05" db="EMBL/GenBank/DDBJ databases">
        <authorList>
            <consortium name="Lawrence Berkeley National Laboratory"/>
            <person name="Steindorff A."/>
            <person name="Hensen N."/>
            <person name="Bonometti L."/>
            <person name="Westerberg I."/>
            <person name="Brannstrom I.O."/>
            <person name="Guillou S."/>
            <person name="Cros-Aarteil S."/>
            <person name="Calhoun S."/>
            <person name="Haridas S."/>
            <person name="Kuo A."/>
            <person name="Mondo S."/>
            <person name="Pangilinan J."/>
            <person name="Riley R."/>
            <person name="Labutti K."/>
            <person name="Andreopoulos B."/>
            <person name="Lipzen A."/>
            <person name="Chen C."/>
            <person name="Yanf M."/>
            <person name="Daum C."/>
            <person name="Ng V."/>
            <person name="Clum A."/>
            <person name="Ohm R."/>
            <person name="Martin F."/>
            <person name="Silar P."/>
            <person name="Natvig D."/>
            <person name="Lalanne C."/>
            <person name="Gautier V."/>
            <person name="Ament-Velasquez S.L."/>
            <person name="Kruys A."/>
            <person name="Hutchinson M.I."/>
            <person name="Powell A.J."/>
            <person name="Barry K."/>
            <person name="Miller A.N."/>
            <person name="Grigoriev I.V."/>
            <person name="Debuchy R."/>
            <person name="Gladieux P."/>
            <person name="Thoren M.H."/>
            <person name="Johannesson H."/>
        </authorList>
    </citation>
    <scope>NUCLEOTIDE SEQUENCE</scope>
    <source>
        <strain evidence="6">PSN293</strain>
    </source>
</reference>
<dbReference type="Pfam" id="PF04479">
    <property type="entry name" value="RTA1"/>
    <property type="match status" value="1"/>
</dbReference>